<sequence>MQVPFNAIPGAYRLKVEGHVEGELGGSRFSNETEVGFSERFLTILIQTNQLVYNLEQMMYIRIVLLTTELKPFTEPIDVYLVDSRSFVMKRWVSVYPYLGIVNLEFELPYDFPEGWWTIRVVALGQIEESKVLLERWFSHRFDVNVGTPTFILNSEEYLEGQILANYTSVATVTGNITLKTFLRPLGKYQDMGLNWNDRYLEEYVDLFHGTYDFSIPMSELRNLAVPVPLEYCEIEVQAIVGERFYDILVSAYARVRVVNSSISLHFLGVN</sequence>
<dbReference type="Proteomes" id="UP000054359">
    <property type="component" value="Unassembled WGS sequence"/>
</dbReference>
<dbReference type="Gene3D" id="2.60.40.1930">
    <property type="match status" value="1"/>
</dbReference>
<dbReference type="AlphaFoldDB" id="A0A087U270"/>
<evidence type="ECO:0000313" key="2">
    <source>
        <dbReference type="EMBL" id="KFM71459.1"/>
    </source>
</evidence>
<dbReference type="EMBL" id="KK117800">
    <property type="protein sequence ID" value="KFM71459.1"/>
    <property type="molecule type" value="Genomic_DNA"/>
</dbReference>
<keyword evidence="3" id="KW-1185">Reference proteome</keyword>
<reference evidence="2 3" key="1">
    <citation type="submission" date="2013-11" db="EMBL/GenBank/DDBJ databases">
        <title>Genome sequencing of Stegodyphus mimosarum.</title>
        <authorList>
            <person name="Bechsgaard J."/>
        </authorList>
    </citation>
    <scope>NUCLEOTIDE SEQUENCE [LARGE SCALE GENOMIC DNA]</scope>
</reference>
<dbReference type="OMA" id="GWWTIRV"/>
<feature type="domain" description="Macroglobulin" evidence="1">
    <location>
        <begin position="141"/>
        <end position="188"/>
    </location>
</feature>
<name>A0A087U270_STEMI</name>
<dbReference type="PANTHER" id="PTHR11412">
    <property type="entry name" value="MACROGLOBULIN / COMPLEMENT"/>
    <property type="match status" value="1"/>
</dbReference>
<feature type="non-terminal residue" evidence="2">
    <location>
        <position position="271"/>
    </location>
</feature>
<dbReference type="InterPro" id="IPR041555">
    <property type="entry name" value="MG3"/>
</dbReference>
<dbReference type="Pfam" id="PF17791">
    <property type="entry name" value="MG3"/>
    <property type="match status" value="1"/>
</dbReference>
<dbReference type="OrthoDB" id="6488702at2759"/>
<dbReference type="STRING" id="407821.A0A087U270"/>
<proteinExistence type="predicted"/>
<gene>
    <name evidence="2" type="ORF">X975_21594</name>
</gene>
<organism evidence="2 3">
    <name type="scientific">Stegodyphus mimosarum</name>
    <name type="common">African social velvet spider</name>
    <dbReference type="NCBI Taxonomy" id="407821"/>
    <lineage>
        <taxon>Eukaryota</taxon>
        <taxon>Metazoa</taxon>
        <taxon>Ecdysozoa</taxon>
        <taxon>Arthropoda</taxon>
        <taxon>Chelicerata</taxon>
        <taxon>Arachnida</taxon>
        <taxon>Araneae</taxon>
        <taxon>Araneomorphae</taxon>
        <taxon>Entelegynae</taxon>
        <taxon>Eresoidea</taxon>
        <taxon>Eresidae</taxon>
        <taxon>Stegodyphus</taxon>
    </lineage>
</organism>
<protein>
    <submittedName>
        <fullName evidence="2">CD109 antigen</fullName>
    </submittedName>
</protein>
<dbReference type="PANTHER" id="PTHR11412:SF146">
    <property type="entry name" value="CD109 ANTIGEN"/>
    <property type="match status" value="1"/>
</dbReference>
<evidence type="ECO:0000313" key="3">
    <source>
        <dbReference type="Proteomes" id="UP000054359"/>
    </source>
</evidence>
<dbReference type="InterPro" id="IPR050473">
    <property type="entry name" value="A2M/Complement_sys"/>
</dbReference>
<evidence type="ECO:0000259" key="1">
    <source>
        <dbReference type="Pfam" id="PF17791"/>
    </source>
</evidence>
<accession>A0A087U270</accession>